<sequence length="139" mass="15423">MNPSATNKSILSAAINPTNTIVGSHQHHRRLVGSPRSLPPSPSVDIATDRHRHEPTLPSTSLPTTSPSLPTTSPSRRNRSRSTNNHHLPTTNNLRFVTSKFEDIFHKYARTNSDALTSEELDKFIKGNREPKDYGGCNM</sequence>
<proteinExistence type="predicted"/>
<keyword evidence="2" id="KW-1185">Reference proteome</keyword>
<comment type="caution">
    <text evidence="1">The sequence shown here is derived from an EMBL/GenBank/DDBJ whole genome shotgun (WGS) entry which is preliminary data.</text>
</comment>
<accession>A0ACB9FJH6</accession>
<protein>
    <submittedName>
        <fullName evidence="1">Uncharacterized protein</fullName>
    </submittedName>
</protein>
<reference evidence="1 2" key="2">
    <citation type="journal article" date="2022" name="Mol. Ecol. Resour.">
        <title>The genomes of chicory, endive, great burdock and yacon provide insights into Asteraceae paleo-polyploidization history and plant inulin production.</title>
        <authorList>
            <person name="Fan W."/>
            <person name="Wang S."/>
            <person name="Wang H."/>
            <person name="Wang A."/>
            <person name="Jiang F."/>
            <person name="Liu H."/>
            <person name="Zhao H."/>
            <person name="Xu D."/>
            <person name="Zhang Y."/>
        </authorList>
    </citation>
    <scope>NUCLEOTIDE SEQUENCE [LARGE SCALE GENOMIC DNA]</scope>
    <source>
        <strain evidence="2">cv. Niubang</strain>
    </source>
</reference>
<organism evidence="1 2">
    <name type="scientific">Arctium lappa</name>
    <name type="common">Greater burdock</name>
    <name type="synonym">Lappa major</name>
    <dbReference type="NCBI Taxonomy" id="4217"/>
    <lineage>
        <taxon>Eukaryota</taxon>
        <taxon>Viridiplantae</taxon>
        <taxon>Streptophyta</taxon>
        <taxon>Embryophyta</taxon>
        <taxon>Tracheophyta</taxon>
        <taxon>Spermatophyta</taxon>
        <taxon>Magnoliopsida</taxon>
        <taxon>eudicotyledons</taxon>
        <taxon>Gunneridae</taxon>
        <taxon>Pentapetalae</taxon>
        <taxon>asterids</taxon>
        <taxon>campanulids</taxon>
        <taxon>Asterales</taxon>
        <taxon>Asteraceae</taxon>
        <taxon>Carduoideae</taxon>
        <taxon>Cardueae</taxon>
        <taxon>Arctiinae</taxon>
        <taxon>Arctium</taxon>
    </lineage>
</organism>
<gene>
    <name evidence="1" type="ORF">L6452_02639</name>
</gene>
<dbReference type="EMBL" id="CM042047">
    <property type="protein sequence ID" value="KAI3771474.1"/>
    <property type="molecule type" value="Genomic_DNA"/>
</dbReference>
<name>A0ACB9FJH6_ARCLA</name>
<dbReference type="Proteomes" id="UP001055879">
    <property type="component" value="Linkage Group LG01"/>
</dbReference>
<evidence type="ECO:0000313" key="2">
    <source>
        <dbReference type="Proteomes" id="UP001055879"/>
    </source>
</evidence>
<evidence type="ECO:0000313" key="1">
    <source>
        <dbReference type="EMBL" id="KAI3771474.1"/>
    </source>
</evidence>
<reference evidence="2" key="1">
    <citation type="journal article" date="2022" name="Mol. Ecol. Resour.">
        <title>The genomes of chicory, endive, great burdock and yacon provide insights into Asteraceae palaeo-polyploidization history and plant inulin production.</title>
        <authorList>
            <person name="Fan W."/>
            <person name="Wang S."/>
            <person name="Wang H."/>
            <person name="Wang A."/>
            <person name="Jiang F."/>
            <person name="Liu H."/>
            <person name="Zhao H."/>
            <person name="Xu D."/>
            <person name="Zhang Y."/>
        </authorList>
    </citation>
    <scope>NUCLEOTIDE SEQUENCE [LARGE SCALE GENOMIC DNA]</scope>
    <source>
        <strain evidence="2">cv. Niubang</strain>
    </source>
</reference>